<dbReference type="STRING" id="218672.SAMN04489759_103367"/>
<reference evidence="2" key="1">
    <citation type="submission" date="2016-10" db="EMBL/GenBank/DDBJ databases">
        <authorList>
            <person name="Varghese N."/>
            <person name="Submissions S."/>
        </authorList>
    </citation>
    <scope>NUCLEOTIDE SEQUENCE [LARGE SCALE GENOMIC DNA]</scope>
    <source>
        <strain evidence="2">DSM 16477</strain>
    </source>
</reference>
<dbReference type="RefSeq" id="WP_093741037.1">
    <property type="nucleotide sequence ID" value="NZ_FNBP01000003.1"/>
</dbReference>
<dbReference type="InterPro" id="IPR038666">
    <property type="entry name" value="SSP1_head-tail_sf"/>
</dbReference>
<dbReference type="InterPro" id="IPR008767">
    <property type="entry name" value="Phage_SPP1_head-tail_adaptor"/>
</dbReference>
<gene>
    <name evidence="1" type="ORF">SAMN04489759_103367</name>
</gene>
<dbReference type="Pfam" id="PF05521">
    <property type="entry name" value="Phage_HCP"/>
    <property type="match status" value="1"/>
</dbReference>
<protein>
    <submittedName>
        <fullName evidence="1">Phage head-tail adaptor, putative, SPP1 family</fullName>
    </submittedName>
</protein>
<keyword evidence="2" id="KW-1185">Reference proteome</keyword>
<dbReference type="AlphaFoldDB" id="A0A1G7PKH1"/>
<evidence type="ECO:0000313" key="2">
    <source>
        <dbReference type="Proteomes" id="UP000199399"/>
    </source>
</evidence>
<dbReference type="Gene3D" id="2.40.10.270">
    <property type="entry name" value="Bacteriophage SPP1 head-tail adaptor protein"/>
    <property type="match status" value="1"/>
</dbReference>
<organism evidence="1 2">
    <name type="scientific">Sulfitobacter delicatus</name>
    <dbReference type="NCBI Taxonomy" id="218672"/>
    <lineage>
        <taxon>Bacteria</taxon>
        <taxon>Pseudomonadati</taxon>
        <taxon>Pseudomonadota</taxon>
        <taxon>Alphaproteobacteria</taxon>
        <taxon>Rhodobacterales</taxon>
        <taxon>Roseobacteraceae</taxon>
        <taxon>Sulfitobacter</taxon>
    </lineage>
</organism>
<proteinExistence type="predicted"/>
<dbReference type="OrthoDB" id="7570189at2"/>
<accession>A0A1G7PKH1</accession>
<dbReference type="NCBIfam" id="TIGR01563">
    <property type="entry name" value="gp16_SPP1"/>
    <property type="match status" value="1"/>
</dbReference>
<dbReference type="Proteomes" id="UP000199399">
    <property type="component" value="Unassembled WGS sequence"/>
</dbReference>
<sequence>MKRPHLNRALTLEAPQRVSDGAGGFVESWTPLGTLWAEVTARTGRETARSGVAVSRTPLKITVRAAPPGTPERPTAHQRFREGARIFTIQAVAEADGAGRYLTCFAEEEIAV</sequence>
<evidence type="ECO:0000313" key="1">
    <source>
        <dbReference type="EMBL" id="SDF86872.1"/>
    </source>
</evidence>
<name>A0A1G7PKH1_9RHOB</name>
<dbReference type="EMBL" id="FNBP01000003">
    <property type="protein sequence ID" value="SDF86872.1"/>
    <property type="molecule type" value="Genomic_DNA"/>
</dbReference>